<dbReference type="Proteomes" id="UP001162156">
    <property type="component" value="Unassembled WGS sequence"/>
</dbReference>
<organism evidence="8 9">
    <name type="scientific">Rhamnusium bicolor</name>
    <dbReference type="NCBI Taxonomy" id="1586634"/>
    <lineage>
        <taxon>Eukaryota</taxon>
        <taxon>Metazoa</taxon>
        <taxon>Ecdysozoa</taxon>
        <taxon>Arthropoda</taxon>
        <taxon>Hexapoda</taxon>
        <taxon>Insecta</taxon>
        <taxon>Pterygota</taxon>
        <taxon>Neoptera</taxon>
        <taxon>Endopterygota</taxon>
        <taxon>Coleoptera</taxon>
        <taxon>Polyphaga</taxon>
        <taxon>Cucujiformia</taxon>
        <taxon>Chrysomeloidea</taxon>
        <taxon>Cerambycidae</taxon>
        <taxon>Lepturinae</taxon>
        <taxon>Rhagiini</taxon>
        <taxon>Rhamnusium</taxon>
    </lineage>
</organism>
<evidence type="ECO:0000256" key="2">
    <source>
        <dbReference type="ARBA" id="ARBA00022737"/>
    </source>
</evidence>
<evidence type="ECO:0000256" key="5">
    <source>
        <dbReference type="ARBA" id="ARBA00023292"/>
    </source>
</evidence>
<dbReference type="PANTHER" id="PTHR10574:SF406">
    <property type="entry name" value="LAMININ SUBUNIT ALPHA 5"/>
    <property type="match status" value="1"/>
</dbReference>
<dbReference type="PROSITE" id="PS50027">
    <property type="entry name" value="EGF_LAM_2"/>
    <property type="match status" value="1"/>
</dbReference>
<dbReference type="Pfam" id="PF24973">
    <property type="entry name" value="EGF_LMN_ATRN"/>
    <property type="match status" value="1"/>
</dbReference>
<comment type="caution">
    <text evidence="6">Lacks conserved residue(s) required for the propagation of feature annotation.</text>
</comment>
<evidence type="ECO:0000259" key="7">
    <source>
        <dbReference type="PROSITE" id="PS50027"/>
    </source>
</evidence>
<keyword evidence="1" id="KW-0732">Signal</keyword>
<accession>A0AAV8X584</accession>
<dbReference type="GO" id="GO:0005201">
    <property type="term" value="F:extracellular matrix structural constituent"/>
    <property type="evidence" value="ECO:0007669"/>
    <property type="project" value="TreeGrafter"/>
</dbReference>
<dbReference type="GO" id="GO:0009888">
    <property type="term" value="P:tissue development"/>
    <property type="evidence" value="ECO:0007669"/>
    <property type="project" value="TreeGrafter"/>
</dbReference>
<feature type="domain" description="Laminin EGF-like" evidence="7">
    <location>
        <begin position="76"/>
        <end position="128"/>
    </location>
</feature>
<dbReference type="EMBL" id="JANEYF010003804">
    <property type="protein sequence ID" value="KAJ8933874.1"/>
    <property type="molecule type" value="Genomic_DNA"/>
</dbReference>
<dbReference type="InterPro" id="IPR056863">
    <property type="entry name" value="LMN_ATRN_NET-like_EGF"/>
</dbReference>
<evidence type="ECO:0000256" key="6">
    <source>
        <dbReference type="PROSITE-ProRule" id="PRU00460"/>
    </source>
</evidence>
<keyword evidence="4" id="KW-0325">Glycoprotein</keyword>
<dbReference type="PROSITE" id="PS00022">
    <property type="entry name" value="EGF_1"/>
    <property type="match status" value="1"/>
</dbReference>
<dbReference type="GO" id="GO:0005604">
    <property type="term" value="C:basement membrane"/>
    <property type="evidence" value="ECO:0007669"/>
    <property type="project" value="TreeGrafter"/>
</dbReference>
<dbReference type="InterPro" id="IPR002049">
    <property type="entry name" value="LE_dom"/>
</dbReference>
<comment type="caution">
    <text evidence="8">The sequence shown here is derived from an EMBL/GenBank/DDBJ whole genome shotgun (WGS) entry which is preliminary data.</text>
</comment>
<dbReference type="AlphaFoldDB" id="A0AAV8X584"/>
<dbReference type="SUPFAM" id="SSF57196">
    <property type="entry name" value="EGF/Laminin"/>
    <property type="match status" value="2"/>
</dbReference>
<keyword evidence="2" id="KW-0677">Repeat</keyword>
<keyword evidence="5 6" id="KW-0424">Laminin EGF-like domain</keyword>
<dbReference type="SMART" id="SM00180">
    <property type="entry name" value="EGF_Lam"/>
    <property type="match status" value="2"/>
</dbReference>
<evidence type="ECO:0000313" key="9">
    <source>
        <dbReference type="Proteomes" id="UP001162156"/>
    </source>
</evidence>
<feature type="disulfide bond" evidence="6">
    <location>
        <begin position="100"/>
        <end position="109"/>
    </location>
</feature>
<reference evidence="8" key="1">
    <citation type="journal article" date="2023" name="Insect Mol. Biol.">
        <title>Genome sequencing provides insights into the evolution of gene families encoding plant cell wall-degrading enzymes in longhorned beetles.</title>
        <authorList>
            <person name="Shin N.R."/>
            <person name="Okamura Y."/>
            <person name="Kirsch R."/>
            <person name="Pauchet Y."/>
        </authorList>
    </citation>
    <scope>NUCLEOTIDE SEQUENCE</scope>
    <source>
        <strain evidence="8">RBIC_L_NR</strain>
    </source>
</reference>
<keyword evidence="3 6" id="KW-1015">Disulfide bond</keyword>
<dbReference type="Gene3D" id="2.10.25.10">
    <property type="entry name" value="Laminin"/>
    <property type="match status" value="2"/>
</dbReference>
<dbReference type="FunFam" id="2.10.25.10:FF:000051">
    <property type="entry name" value="Laminin subunit alpha 4"/>
    <property type="match status" value="1"/>
</dbReference>
<protein>
    <recommendedName>
        <fullName evidence="7">Laminin EGF-like domain-containing protein</fullName>
    </recommendedName>
</protein>
<dbReference type="Pfam" id="PF00053">
    <property type="entry name" value="EGF_laminin"/>
    <property type="match status" value="1"/>
</dbReference>
<evidence type="ECO:0000256" key="1">
    <source>
        <dbReference type="ARBA" id="ARBA00022729"/>
    </source>
</evidence>
<sequence length="132" mass="14469">MCIFATACDLSSDGEKISCDCIEGYIGARCHSCAPGYYGRPEVAGNNIKQFYLFIYFIKEVHKNFMIFLGDYCKPCQCSGNINPKDPSSCDTVTGDCLRCLNNTFGQACSLCAPGYFGDAVNLKDCQGNEMK</sequence>
<keyword evidence="9" id="KW-1185">Reference proteome</keyword>
<dbReference type="PROSITE" id="PS01248">
    <property type="entry name" value="EGF_LAM_1"/>
    <property type="match status" value="1"/>
</dbReference>
<gene>
    <name evidence="8" type="ORF">NQ314_013727</name>
</gene>
<dbReference type="PANTHER" id="PTHR10574">
    <property type="entry name" value="NETRIN/LAMININ-RELATED"/>
    <property type="match status" value="1"/>
</dbReference>
<name>A0AAV8X584_9CUCU</name>
<dbReference type="CDD" id="cd00055">
    <property type="entry name" value="EGF_Lam"/>
    <property type="match status" value="2"/>
</dbReference>
<dbReference type="GO" id="GO:0009887">
    <property type="term" value="P:animal organ morphogenesis"/>
    <property type="evidence" value="ECO:0007669"/>
    <property type="project" value="TreeGrafter"/>
</dbReference>
<evidence type="ECO:0000313" key="8">
    <source>
        <dbReference type="EMBL" id="KAJ8933874.1"/>
    </source>
</evidence>
<feature type="disulfide bond" evidence="6">
    <location>
        <begin position="112"/>
        <end position="126"/>
    </location>
</feature>
<evidence type="ECO:0000256" key="3">
    <source>
        <dbReference type="ARBA" id="ARBA00023157"/>
    </source>
</evidence>
<proteinExistence type="predicted"/>
<dbReference type="InterPro" id="IPR000742">
    <property type="entry name" value="EGF"/>
</dbReference>
<evidence type="ECO:0000256" key="4">
    <source>
        <dbReference type="ARBA" id="ARBA00023180"/>
    </source>
</evidence>
<dbReference type="InterPro" id="IPR050440">
    <property type="entry name" value="Laminin/Netrin_ECM"/>
</dbReference>
<dbReference type="GO" id="GO:0007411">
    <property type="term" value="P:axon guidance"/>
    <property type="evidence" value="ECO:0007669"/>
    <property type="project" value="TreeGrafter"/>
</dbReference>